<evidence type="ECO:0000256" key="4">
    <source>
        <dbReference type="ARBA" id="ARBA00023306"/>
    </source>
</evidence>
<evidence type="ECO:0000256" key="3">
    <source>
        <dbReference type="ARBA" id="ARBA00023127"/>
    </source>
</evidence>
<feature type="region of interest" description="Disordered" evidence="6">
    <location>
        <begin position="1"/>
        <end position="31"/>
    </location>
</feature>
<evidence type="ECO:0000256" key="6">
    <source>
        <dbReference type="SAM" id="MobiDB-lite"/>
    </source>
</evidence>
<dbReference type="FunFam" id="1.10.472.10:FF:000005">
    <property type="entry name" value="G2/mitotic-specific cyclin B"/>
    <property type="match status" value="1"/>
</dbReference>
<evidence type="ECO:0000313" key="9">
    <source>
        <dbReference type="EMBL" id="TVY16204.1"/>
    </source>
</evidence>
<dbReference type="Pfam" id="PF00134">
    <property type="entry name" value="Cyclin_N"/>
    <property type="match status" value="1"/>
</dbReference>
<evidence type="ECO:0000313" key="10">
    <source>
        <dbReference type="Proteomes" id="UP000469559"/>
    </source>
</evidence>
<evidence type="ECO:0000256" key="1">
    <source>
        <dbReference type="ARBA" id="ARBA00006955"/>
    </source>
</evidence>
<dbReference type="InterPro" id="IPR013763">
    <property type="entry name" value="Cyclin-like_dom"/>
</dbReference>
<dbReference type="SUPFAM" id="SSF47954">
    <property type="entry name" value="Cyclin-like"/>
    <property type="match status" value="2"/>
</dbReference>
<evidence type="ECO:0000259" key="7">
    <source>
        <dbReference type="SMART" id="SM00385"/>
    </source>
</evidence>
<dbReference type="CDD" id="cd20512">
    <property type="entry name" value="CYCLIN_CLBs_yeast_rpt2"/>
    <property type="match status" value="1"/>
</dbReference>
<feature type="domain" description="Cyclin C-terminal" evidence="8">
    <location>
        <begin position="199"/>
        <end position="314"/>
    </location>
</feature>
<keyword evidence="10" id="KW-1185">Reference proteome</keyword>
<dbReference type="OrthoDB" id="5590282at2759"/>
<gene>
    <name evidence="9" type="primary">CLB4_1</name>
    <name evidence="9" type="ORF">LARI1_G008962</name>
</gene>
<dbReference type="InterPro" id="IPR036915">
    <property type="entry name" value="Cyclin-like_sf"/>
</dbReference>
<feature type="domain" description="Cyclin-like" evidence="7">
    <location>
        <begin position="104"/>
        <end position="190"/>
    </location>
</feature>
<dbReference type="Proteomes" id="UP000469559">
    <property type="component" value="Unassembled WGS sequence"/>
</dbReference>
<organism evidence="9 10">
    <name type="scientific">Lachnellula arida</name>
    <dbReference type="NCBI Taxonomy" id="1316785"/>
    <lineage>
        <taxon>Eukaryota</taxon>
        <taxon>Fungi</taxon>
        <taxon>Dikarya</taxon>
        <taxon>Ascomycota</taxon>
        <taxon>Pezizomycotina</taxon>
        <taxon>Leotiomycetes</taxon>
        <taxon>Helotiales</taxon>
        <taxon>Lachnaceae</taxon>
        <taxon>Lachnellula</taxon>
    </lineage>
</organism>
<dbReference type="Gene3D" id="1.10.472.10">
    <property type="entry name" value="Cyclin-like"/>
    <property type="match status" value="2"/>
</dbReference>
<dbReference type="Pfam" id="PF02984">
    <property type="entry name" value="Cyclin_C"/>
    <property type="match status" value="1"/>
</dbReference>
<dbReference type="GO" id="GO:0051301">
    <property type="term" value="P:cell division"/>
    <property type="evidence" value="ECO:0007669"/>
    <property type="project" value="UniProtKB-KW"/>
</dbReference>
<dbReference type="InterPro" id="IPR006671">
    <property type="entry name" value="Cyclin_N"/>
</dbReference>
<keyword evidence="2" id="KW-0132">Cell division</keyword>
<dbReference type="AlphaFoldDB" id="A0A8T9B863"/>
<comment type="similarity">
    <text evidence="1">Belongs to the cyclin family. Cyclin AB subfamily.</text>
</comment>
<sequence length="389" mass="44242">MVLVNDTTAGVTQDHDKSTKSLQSQQHSHSFLTRSRASNDAIISVCRLALRAANALLNPIVTEEAEKEVPVAHDTSYSSWLTELMEDDADDPAMVVEYEDEIFSYMRELEGHEKLSLVPETLFLCVNYIDRFLSCKITSVGKLQLVGATAMFIAAKYEERSPPSVGDIVHIVDYGYTVDEILKAERFMLSMLQFELGWPGPMSFLRRMSKADNYNLKTRTLAKYFLEVTIMDERFIGTKPSIIVAAAYFLANVMVKNSGWTPAHVYYSGYTQSQLEPLVTMIIRCCENFRRHHPVVFQKYANRKYQHASSYVKEIIDGGFTILKVQLPTIHPTRPEKKRLEIFTSDEKDQDHKSIVQCQSLEHIISVFPALVISSLCPSYNASRNQISR</sequence>
<name>A0A8T9B863_9HELO</name>
<dbReference type="PANTHER" id="PTHR10177">
    <property type="entry name" value="CYCLINS"/>
    <property type="match status" value="1"/>
</dbReference>
<dbReference type="EMBL" id="QGMF01000398">
    <property type="protein sequence ID" value="TVY16204.1"/>
    <property type="molecule type" value="Genomic_DNA"/>
</dbReference>
<proteinExistence type="inferred from homology"/>
<feature type="compositionally biased region" description="Polar residues" evidence="6">
    <location>
        <begin position="1"/>
        <end position="11"/>
    </location>
</feature>
<dbReference type="SMART" id="SM00385">
    <property type="entry name" value="CYCLIN"/>
    <property type="match status" value="2"/>
</dbReference>
<evidence type="ECO:0000256" key="5">
    <source>
        <dbReference type="RuleBase" id="RU000383"/>
    </source>
</evidence>
<dbReference type="InterPro" id="IPR004367">
    <property type="entry name" value="Cyclin_C-dom"/>
</dbReference>
<dbReference type="InterPro" id="IPR039361">
    <property type="entry name" value="Cyclin"/>
</dbReference>
<evidence type="ECO:0000259" key="8">
    <source>
        <dbReference type="SMART" id="SM01332"/>
    </source>
</evidence>
<comment type="caution">
    <text evidence="9">The sequence shown here is derived from an EMBL/GenBank/DDBJ whole genome shotgun (WGS) entry which is preliminary data.</text>
</comment>
<dbReference type="GO" id="GO:0016538">
    <property type="term" value="F:cyclin-dependent protein serine/threonine kinase regulator activity"/>
    <property type="evidence" value="ECO:0007669"/>
    <property type="project" value="UniProtKB-ARBA"/>
</dbReference>
<keyword evidence="3 5" id="KW-0195">Cyclin</keyword>
<dbReference type="GO" id="GO:0044772">
    <property type="term" value="P:mitotic cell cycle phase transition"/>
    <property type="evidence" value="ECO:0007669"/>
    <property type="project" value="UniProtKB-ARBA"/>
</dbReference>
<accession>A0A8T9B863</accession>
<feature type="compositionally biased region" description="Low complexity" evidence="6">
    <location>
        <begin position="20"/>
        <end position="31"/>
    </location>
</feature>
<reference evidence="9 10" key="1">
    <citation type="submission" date="2018-05" db="EMBL/GenBank/DDBJ databases">
        <title>Whole genome sequencing for identification of molecular markers to develop diagnostic detection tools for the regulated plant pathogen Lachnellula willkommii.</title>
        <authorList>
            <person name="Giroux E."/>
            <person name="Bilodeau G."/>
        </authorList>
    </citation>
    <scope>NUCLEOTIDE SEQUENCE [LARGE SCALE GENOMIC DNA]</scope>
    <source>
        <strain evidence="9 10">CBS 203.66</strain>
    </source>
</reference>
<dbReference type="SMART" id="SM01332">
    <property type="entry name" value="Cyclin_C"/>
    <property type="match status" value="1"/>
</dbReference>
<feature type="domain" description="Cyclin-like" evidence="7">
    <location>
        <begin position="203"/>
        <end position="284"/>
    </location>
</feature>
<keyword evidence="4" id="KW-0131">Cell cycle</keyword>
<evidence type="ECO:0000256" key="2">
    <source>
        <dbReference type="ARBA" id="ARBA00022618"/>
    </source>
</evidence>
<protein>
    <submittedName>
        <fullName evidence="9">G2/mitotic-specific cyclin-4</fullName>
    </submittedName>
</protein>